<feature type="transmembrane region" description="Helical" evidence="1">
    <location>
        <begin position="131"/>
        <end position="158"/>
    </location>
</feature>
<protein>
    <submittedName>
        <fullName evidence="2">Uncharacterized protein</fullName>
    </submittedName>
</protein>
<evidence type="ECO:0000313" key="2">
    <source>
        <dbReference type="EMBL" id="MFD0861193.1"/>
    </source>
</evidence>
<sequence>MSKEHKSPVFKKWLDVLQQESWQLELIISGFALYALFTAFEPLEIARARAVALEHNYEDTILVFTLLSVMVLILNLTVHVILRGLWIGAIGLRYVSGEIDYKQLKYAPKFNIFLRKRVGSFDKFIADLERYCSIIFGITFLLVFYLLAIFITFGLFFLVLSPLGKSEPSIGLKIIVAFFSLLYFWGALLTFIDFITQGFLKKKKWLARIYYPFYRFFSILSLSFIYRPIVYNLLDNKFGRRVAFGLVPIYVGIFLISTLEQRPSNIIPISLENRFMQLDHFSEIASPIYYENDLDEGQFVHTASIQSKIIREPYIDLFVAFKKKIEDDIFLNCKELKPEIDQRGIETTMFRSERLSVQERKTLLKSYLRCFSEINSITIDSINYSGDFLLAENKNDQKGFEAVLPIDHLKKGNHLLTLKRRTSIKKDSIGQRTIVNIPFWYYPE</sequence>
<reference evidence="3" key="1">
    <citation type="journal article" date="2019" name="Int. J. Syst. Evol. Microbiol.">
        <title>The Global Catalogue of Microorganisms (GCM) 10K type strain sequencing project: providing services to taxonomists for standard genome sequencing and annotation.</title>
        <authorList>
            <consortium name="The Broad Institute Genomics Platform"/>
            <consortium name="The Broad Institute Genome Sequencing Center for Infectious Disease"/>
            <person name="Wu L."/>
            <person name="Ma J."/>
        </authorList>
    </citation>
    <scope>NUCLEOTIDE SEQUENCE [LARGE SCALE GENOMIC DNA]</scope>
    <source>
        <strain evidence="3">CCUG 62952</strain>
    </source>
</reference>
<dbReference type="RefSeq" id="WP_386403756.1">
    <property type="nucleotide sequence ID" value="NZ_JBHTJH010000004.1"/>
</dbReference>
<evidence type="ECO:0000313" key="3">
    <source>
        <dbReference type="Proteomes" id="UP001596978"/>
    </source>
</evidence>
<name>A0ABW3CTW3_9FLAO</name>
<keyword evidence="1" id="KW-1133">Transmembrane helix</keyword>
<feature type="transmembrane region" description="Helical" evidence="1">
    <location>
        <begin position="170"/>
        <end position="192"/>
    </location>
</feature>
<evidence type="ECO:0000256" key="1">
    <source>
        <dbReference type="SAM" id="Phobius"/>
    </source>
</evidence>
<feature type="transmembrane region" description="Helical" evidence="1">
    <location>
        <begin position="213"/>
        <end position="230"/>
    </location>
</feature>
<feature type="transmembrane region" description="Helical" evidence="1">
    <location>
        <begin position="21"/>
        <end position="40"/>
    </location>
</feature>
<organism evidence="2 3">
    <name type="scientific">Sungkyunkwania multivorans</name>
    <dbReference type="NCBI Taxonomy" id="1173618"/>
    <lineage>
        <taxon>Bacteria</taxon>
        <taxon>Pseudomonadati</taxon>
        <taxon>Bacteroidota</taxon>
        <taxon>Flavobacteriia</taxon>
        <taxon>Flavobacteriales</taxon>
        <taxon>Flavobacteriaceae</taxon>
        <taxon>Sungkyunkwania</taxon>
    </lineage>
</organism>
<dbReference type="EMBL" id="JBHTJH010000004">
    <property type="protein sequence ID" value="MFD0861193.1"/>
    <property type="molecule type" value="Genomic_DNA"/>
</dbReference>
<feature type="transmembrane region" description="Helical" evidence="1">
    <location>
        <begin position="242"/>
        <end position="259"/>
    </location>
</feature>
<feature type="transmembrane region" description="Helical" evidence="1">
    <location>
        <begin position="60"/>
        <end position="82"/>
    </location>
</feature>
<dbReference type="Proteomes" id="UP001596978">
    <property type="component" value="Unassembled WGS sequence"/>
</dbReference>
<proteinExistence type="predicted"/>
<keyword evidence="1" id="KW-0812">Transmembrane</keyword>
<keyword evidence="1" id="KW-0472">Membrane</keyword>
<comment type="caution">
    <text evidence="2">The sequence shown here is derived from an EMBL/GenBank/DDBJ whole genome shotgun (WGS) entry which is preliminary data.</text>
</comment>
<gene>
    <name evidence="2" type="ORF">ACFQ1M_03155</name>
</gene>
<accession>A0ABW3CTW3</accession>
<keyword evidence="3" id="KW-1185">Reference proteome</keyword>